<feature type="non-terminal residue" evidence="1">
    <location>
        <position position="1"/>
    </location>
</feature>
<reference evidence="1" key="1">
    <citation type="submission" date="2018-05" db="EMBL/GenBank/DDBJ databases">
        <authorList>
            <person name="Lanie J.A."/>
            <person name="Ng W.-L."/>
            <person name="Kazmierczak K.M."/>
            <person name="Andrzejewski T.M."/>
            <person name="Davidsen T.M."/>
            <person name="Wayne K.J."/>
            <person name="Tettelin H."/>
            <person name="Glass J.I."/>
            <person name="Rusch D."/>
            <person name="Podicherti R."/>
            <person name="Tsui H.-C.T."/>
            <person name="Winkler M.E."/>
        </authorList>
    </citation>
    <scope>NUCLEOTIDE SEQUENCE</scope>
</reference>
<protein>
    <submittedName>
        <fullName evidence="1">Uncharacterized protein</fullName>
    </submittedName>
</protein>
<dbReference type="AlphaFoldDB" id="A0A382T7T6"/>
<proteinExistence type="predicted"/>
<organism evidence="1">
    <name type="scientific">marine metagenome</name>
    <dbReference type="NCBI Taxonomy" id="408172"/>
    <lineage>
        <taxon>unclassified sequences</taxon>
        <taxon>metagenomes</taxon>
        <taxon>ecological metagenomes</taxon>
    </lineage>
</organism>
<name>A0A382T7T6_9ZZZZ</name>
<gene>
    <name evidence="1" type="ORF">METZ01_LOCUS371064</name>
</gene>
<dbReference type="EMBL" id="UINC01134583">
    <property type="protein sequence ID" value="SVD18210.1"/>
    <property type="molecule type" value="Genomic_DNA"/>
</dbReference>
<sequence length="61" mass="6655">KGGQISESQVIGMIPDTLVHPTIADRLLLPDLGPARVLSHRVAEHVMERTSGRNEIADRAE</sequence>
<evidence type="ECO:0000313" key="1">
    <source>
        <dbReference type="EMBL" id="SVD18210.1"/>
    </source>
</evidence>
<accession>A0A382T7T6</accession>